<feature type="domain" description="Dynamin N-terminal" evidence="5">
    <location>
        <begin position="163"/>
        <end position="414"/>
    </location>
</feature>
<dbReference type="PANTHER" id="PTHR32494:SF5">
    <property type="entry name" value="ALLANTOATE AMIDOHYDROLASE"/>
    <property type="match status" value="1"/>
</dbReference>
<proteinExistence type="inferred from homology"/>
<dbReference type="SUPFAM" id="SSF53187">
    <property type="entry name" value="Zn-dependent exopeptidases"/>
    <property type="match status" value="1"/>
</dbReference>
<evidence type="ECO:0000259" key="5">
    <source>
        <dbReference type="Pfam" id="PF00350"/>
    </source>
</evidence>
<evidence type="ECO:0000259" key="6">
    <source>
        <dbReference type="Pfam" id="PF07687"/>
    </source>
</evidence>
<dbReference type="Pfam" id="PF00350">
    <property type="entry name" value="Dynamin_N"/>
    <property type="match status" value="1"/>
</dbReference>
<evidence type="ECO:0000256" key="4">
    <source>
        <dbReference type="SAM" id="MobiDB-lite"/>
    </source>
</evidence>
<dbReference type="InterPro" id="IPR045063">
    <property type="entry name" value="Dynamin_N"/>
</dbReference>
<dbReference type="EMBL" id="AFQF01002099">
    <property type="protein sequence ID" value="EGU82548.1"/>
    <property type="molecule type" value="Genomic_DNA"/>
</dbReference>
<feature type="domain" description="DUF7605" evidence="7">
    <location>
        <begin position="647"/>
        <end position="823"/>
    </location>
</feature>
<organism evidence="8">
    <name type="scientific">Fusarium oxysporum (strain Fo5176)</name>
    <name type="common">Fusarium vascular wilt</name>
    <dbReference type="NCBI Taxonomy" id="660025"/>
    <lineage>
        <taxon>Eukaryota</taxon>
        <taxon>Fungi</taxon>
        <taxon>Dikarya</taxon>
        <taxon>Ascomycota</taxon>
        <taxon>Pezizomycotina</taxon>
        <taxon>Sordariomycetes</taxon>
        <taxon>Hypocreomycetidae</taxon>
        <taxon>Hypocreales</taxon>
        <taxon>Nectriaceae</taxon>
        <taxon>Fusarium</taxon>
        <taxon>Fusarium oxysporum species complex</taxon>
    </lineage>
</organism>
<feature type="compositionally biased region" description="Basic residues" evidence="4">
    <location>
        <begin position="76"/>
        <end position="86"/>
    </location>
</feature>
<feature type="compositionally biased region" description="Polar residues" evidence="4">
    <location>
        <begin position="10"/>
        <end position="41"/>
    </location>
</feature>
<sequence>MPSIDADTPLPSSEGITETSSSPASPVNRQRTPSVSITPPSGRTRGESHGLTSAIGNIRLSDTNGRATLSPEPRRSRNGTPRRRRSSTGAVEQHDVADEELPDDAFHSPEFQGAFRDAKQLMSSIQSVLGSSNIHEAHESTMRKLHEDAGRLAAFEYPATRTVGFVGDSGVGKSSLLNSLLDTKGLARTSNNGEACTCVVTEYHYHNRDTLDIRVNLFSIEELQDQLGRLLQVYRTFELHRDEITDAAERQDMEANAKVAKDTFQAMFRGRLTDEACLIRESYGDVLDRLTRWASDARPSPLRTYHTGLSPQACSNTLMELSSEPASRDSPATWPYIRSIKVFLNAHILSRGLILVDLPGLRDLNSARRIITERYLLECNEIFAICNIGRAATDEGVHQVFDLADRARLSNVGIICTRSDDIDPEESIRDWPGRRARHIEQLLEYIETTNKEIEELKADIEDYEGADLSEHERRELAECREDLRQASIRKHNYDFELKEYLITTRNRIIIDSLTNTYAGRVTDARVFCVSNTIYWQNRNARKSEAERYLHLSGILQVRKHCISIVANSQRRIATQYMKDQIPALLADIELWVQSGARTASEERREALCQTLDSVERRLRKDFASRAFSRLARGYNEDFTEYVYNNRHVTSWSRSAKDASQDWAGWHHSSYSAFCRNFGDYCTPKIGSRNWNEEAMDEMVSDLGGPWEEMCGSLQERQSSMLENAGEFADMAIEKLEEHDSVDSLTQALENRQSIFLAAIEKVNDDLENNLRILRIKSLSGLRSSIFGKAMEPFYNKCNAEFGRGSDARRKAIIRGALSDEDLFTKLMRSLKDSFRTNSEATQAKIQEATMEYLRVIEGRFDLVRSENVARESEQDPDFRLRVDQVTRAGRETMQRHPKMSSRTMLRHGLRPLRSHVLFRRYISTRDMTATDLKKLKVDQSRLMDTLHDTCKWGTGLKWGDNPTDTGMSRLALSDSDKTVRNWFVETTKSLGCKVTIDSIGNIFAIRPGRKDGPPTMAGSHLDTQPTGGRYDGILGIQAGIEMLKILQDHDVETEYPVGVVNWTNEEGARFPISMMASGVWAEAISEERAHSLKEVSGNATVKSELKRIGYLGDTLASYKAMPIGAHFELHIEQGPILERAGKKIGVVQGVQAYKWFTIDITGRDAHTGSTPFSDRADALLLAARLITHSHRLATKHKALASTGILNLTPGSTNTIPGHVSFTLDIRSPSDETVEKLEEELRRDFDLLAQGTDVDGLLAGSTPALPLSLKWRTDTISTATKFHPDCIQAVRESAESILGKDAAIDISSGAGHDSVYTNKHCPTTMIFIPCKGGVSHNPEEYSSPEECAIGAEVLCQAVVRYDQKRV</sequence>
<name>F9FKI5_FUSOF</name>
<dbReference type="Gene3D" id="3.30.70.360">
    <property type="match status" value="1"/>
</dbReference>
<dbReference type="PaxDb" id="5507-FOXG_09024P0"/>
<dbReference type="Gene3D" id="3.40.50.300">
    <property type="entry name" value="P-loop containing nucleotide triphosphate hydrolases"/>
    <property type="match status" value="1"/>
</dbReference>
<dbReference type="NCBIfam" id="TIGR01879">
    <property type="entry name" value="hydantase"/>
    <property type="match status" value="1"/>
</dbReference>
<dbReference type="PANTHER" id="PTHR32494">
    <property type="entry name" value="ALLANTOATE DEIMINASE-RELATED"/>
    <property type="match status" value="1"/>
</dbReference>
<feature type="coiled-coil region" evidence="3">
    <location>
        <begin position="439"/>
        <end position="489"/>
    </location>
</feature>
<evidence type="ECO:0000313" key="8">
    <source>
        <dbReference type="EMBL" id="EGU82548.1"/>
    </source>
</evidence>
<evidence type="ECO:0000259" key="7">
    <source>
        <dbReference type="Pfam" id="PF24564"/>
    </source>
</evidence>
<dbReference type="SUPFAM" id="SSF55031">
    <property type="entry name" value="Bacterial exopeptidase dimerisation domain"/>
    <property type="match status" value="1"/>
</dbReference>
<dbReference type="InterPro" id="IPR027417">
    <property type="entry name" value="P-loop_NTPase"/>
</dbReference>
<protein>
    <submittedName>
        <fullName evidence="8">Uncharacterized protein</fullName>
    </submittedName>
</protein>
<keyword evidence="2" id="KW-0378">Hydrolase</keyword>
<feature type="region of interest" description="Disordered" evidence="4">
    <location>
        <begin position="1"/>
        <end position="108"/>
    </location>
</feature>
<dbReference type="InterPro" id="IPR002933">
    <property type="entry name" value="Peptidase_M20"/>
</dbReference>
<dbReference type="Pfam" id="PF07687">
    <property type="entry name" value="M20_dimer"/>
    <property type="match status" value="1"/>
</dbReference>
<comment type="similarity">
    <text evidence="1">Belongs to the peptidase M20A family.</text>
</comment>
<dbReference type="Gene3D" id="3.40.630.10">
    <property type="entry name" value="Zn peptidases"/>
    <property type="match status" value="1"/>
</dbReference>
<dbReference type="GO" id="GO:0016813">
    <property type="term" value="F:hydrolase activity, acting on carbon-nitrogen (but not peptide) bonds, in linear amidines"/>
    <property type="evidence" value="ECO:0007669"/>
    <property type="project" value="InterPro"/>
</dbReference>
<feature type="compositionally biased region" description="Polar residues" evidence="4">
    <location>
        <begin position="50"/>
        <end position="67"/>
    </location>
</feature>
<comment type="caution">
    <text evidence="8">The sequence shown here is derived from an EMBL/GenBank/DDBJ whole genome shotgun (WGS) entry which is preliminary data.</text>
</comment>
<keyword evidence="3" id="KW-0175">Coiled coil</keyword>
<dbReference type="CDD" id="cd03884">
    <property type="entry name" value="M20_bAS"/>
    <property type="match status" value="1"/>
</dbReference>
<feature type="domain" description="Peptidase M20 dimerisation" evidence="6">
    <location>
        <begin position="1153"/>
        <end position="1244"/>
    </location>
</feature>
<dbReference type="InterPro" id="IPR036264">
    <property type="entry name" value="Bact_exopeptidase_dim_dom"/>
</dbReference>
<dbReference type="InterPro" id="IPR056024">
    <property type="entry name" value="DUF7605"/>
</dbReference>
<reference evidence="8" key="1">
    <citation type="journal article" date="2012" name="Mol. Plant Microbe Interact.">
        <title>A highly conserved effector in Fusarium oxysporum is required for full virulence on Arabidopsis.</title>
        <authorList>
            <person name="Thatcher L.F."/>
            <person name="Gardiner D.M."/>
            <person name="Kazan K."/>
            <person name="Manners J."/>
        </authorList>
    </citation>
    <scope>NUCLEOTIDE SEQUENCE [LARGE SCALE GENOMIC DNA]</scope>
    <source>
        <strain evidence="8">Fo5176</strain>
    </source>
</reference>
<evidence type="ECO:0000256" key="3">
    <source>
        <dbReference type="SAM" id="Coils"/>
    </source>
</evidence>
<dbReference type="SUPFAM" id="SSF52540">
    <property type="entry name" value="P-loop containing nucleoside triphosphate hydrolases"/>
    <property type="match status" value="1"/>
</dbReference>
<dbReference type="InterPro" id="IPR010158">
    <property type="entry name" value="Amidase_Cbmase"/>
</dbReference>
<dbReference type="Pfam" id="PF24564">
    <property type="entry name" value="DUF7605"/>
    <property type="match status" value="1"/>
</dbReference>
<dbReference type="OrthoDB" id="3598281at2759"/>
<accession>F9FKI5</accession>
<evidence type="ECO:0000256" key="2">
    <source>
        <dbReference type="ARBA" id="ARBA00022801"/>
    </source>
</evidence>
<gene>
    <name evidence="8" type="ORF">FOXB_06914</name>
</gene>
<dbReference type="STRING" id="660025.F9FKI5"/>
<evidence type="ECO:0000256" key="1">
    <source>
        <dbReference type="ARBA" id="ARBA00006247"/>
    </source>
</evidence>
<dbReference type="Pfam" id="PF01546">
    <property type="entry name" value="Peptidase_M20"/>
    <property type="match status" value="1"/>
</dbReference>
<dbReference type="InterPro" id="IPR011650">
    <property type="entry name" value="Peptidase_M20_dimer"/>
</dbReference>